<evidence type="ECO:0000313" key="3">
    <source>
        <dbReference type="RefSeq" id="XP_013790683.1"/>
    </source>
</evidence>
<dbReference type="RefSeq" id="XP_022258570.1">
    <property type="nucleotide sequence ID" value="XM_022402862.1"/>
</dbReference>
<dbReference type="RefSeq" id="XP_022258571.1">
    <property type="nucleotide sequence ID" value="XM_022402863.1"/>
</dbReference>
<feature type="compositionally biased region" description="Polar residues" evidence="1">
    <location>
        <begin position="211"/>
        <end position="227"/>
    </location>
</feature>
<sequence length="263" mass="29672">MSKLKSEANSDVDRDVLRERERQARARAHLTKDKHDRTSSRPIFGEPIKVVPPLEDETSRRIKRTLGDFNQVQPYLTKDPTHLIGISKTATNTNNIVWSHNGKGAESDLFQRCPVTTSISINSLSSLAVKNQHANNEKHLESSLLLKKEKTSSRHHGSQKSIQQDPSGTRHRHRVEADGKKCYDSCKTSSKDSKHRTSQDESARGKDGTMKTVSSSKSRDLTSTNRLPSHVHHHNNKKSVQEEKQKHSKLNNQQGHQKVSTNS</sequence>
<name>A0ABM1TRR4_LIMPO</name>
<feature type="compositionally biased region" description="Polar residues" evidence="1">
    <location>
        <begin position="250"/>
        <end position="263"/>
    </location>
</feature>
<reference evidence="3 4" key="1">
    <citation type="submission" date="2025-05" db="UniProtKB">
        <authorList>
            <consortium name="RefSeq"/>
        </authorList>
    </citation>
    <scope>IDENTIFICATION</scope>
    <source>
        <tissue evidence="3 4">Muscle</tissue>
    </source>
</reference>
<protein>
    <submittedName>
        <fullName evidence="3 4">Uncharacterized protein LOC106474538 isoform X1</fullName>
    </submittedName>
</protein>
<feature type="region of interest" description="Disordered" evidence="1">
    <location>
        <begin position="149"/>
        <end position="263"/>
    </location>
</feature>
<dbReference type="Pfam" id="PF05110">
    <property type="entry name" value="AF-4"/>
    <property type="match status" value="1"/>
</dbReference>
<evidence type="ECO:0000313" key="2">
    <source>
        <dbReference type="Proteomes" id="UP000694941"/>
    </source>
</evidence>
<gene>
    <name evidence="3 4 5" type="primary">LOC106474538</name>
</gene>
<accession>A0ABM1TRR4</accession>
<evidence type="ECO:0000313" key="4">
    <source>
        <dbReference type="RefSeq" id="XP_022258570.1"/>
    </source>
</evidence>
<feature type="compositionally biased region" description="Basic and acidic residues" evidence="1">
    <location>
        <begin position="175"/>
        <end position="209"/>
    </location>
</feature>
<dbReference type="RefSeq" id="XP_013790683.1">
    <property type="nucleotide sequence ID" value="XM_013935229.2"/>
</dbReference>
<keyword evidence="2" id="KW-1185">Reference proteome</keyword>
<dbReference type="GeneID" id="106474538"/>
<evidence type="ECO:0000313" key="5">
    <source>
        <dbReference type="RefSeq" id="XP_022258571.1"/>
    </source>
</evidence>
<organism evidence="2 4">
    <name type="scientific">Limulus polyphemus</name>
    <name type="common">Atlantic horseshoe crab</name>
    <dbReference type="NCBI Taxonomy" id="6850"/>
    <lineage>
        <taxon>Eukaryota</taxon>
        <taxon>Metazoa</taxon>
        <taxon>Ecdysozoa</taxon>
        <taxon>Arthropoda</taxon>
        <taxon>Chelicerata</taxon>
        <taxon>Merostomata</taxon>
        <taxon>Xiphosura</taxon>
        <taxon>Limulidae</taxon>
        <taxon>Limulus</taxon>
    </lineage>
</organism>
<feature type="compositionally biased region" description="Basic and acidic residues" evidence="1">
    <location>
        <begin position="1"/>
        <end position="39"/>
    </location>
</feature>
<proteinExistence type="predicted"/>
<evidence type="ECO:0000256" key="1">
    <source>
        <dbReference type="SAM" id="MobiDB-lite"/>
    </source>
</evidence>
<dbReference type="Proteomes" id="UP000694941">
    <property type="component" value="Unplaced"/>
</dbReference>
<dbReference type="Gene3D" id="6.10.250.2670">
    <property type="match status" value="1"/>
</dbReference>
<feature type="region of interest" description="Disordered" evidence="1">
    <location>
        <begin position="1"/>
        <end position="45"/>
    </location>
</feature>